<dbReference type="EMBL" id="JBHULV010000044">
    <property type="protein sequence ID" value="MFD2732451.1"/>
    <property type="molecule type" value="Genomic_DNA"/>
</dbReference>
<organism evidence="1 2">
    <name type="scientific">Pedobacter alpinus</name>
    <dbReference type="NCBI Taxonomy" id="1590643"/>
    <lineage>
        <taxon>Bacteria</taxon>
        <taxon>Pseudomonadati</taxon>
        <taxon>Bacteroidota</taxon>
        <taxon>Sphingobacteriia</taxon>
        <taxon>Sphingobacteriales</taxon>
        <taxon>Sphingobacteriaceae</taxon>
        <taxon>Pedobacter</taxon>
    </lineage>
</organism>
<gene>
    <name evidence="1" type="ORF">ACFSSE_12140</name>
</gene>
<proteinExistence type="predicted"/>
<sequence length="91" mass="10560">MDNFKLVEGEFNAADAKEILLRLIEQKISFHNLKCFSHEIRFGKKDEHSIERIEELNKTKEKLILLINKAQLEGKMLAIHSSIDVKIVKIS</sequence>
<name>A0ABW5TTN3_9SPHI</name>
<dbReference type="RefSeq" id="WP_379040259.1">
    <property type="nucleotide sequence ID" value="NZ_JBHSKW010000001.1"/>
</dbReference>
<dbReference type="Proteomes" id="UP001597546">
    <property type="component" value="Unassembled WGS sequence"/>
</dbReference>
<evidence type="ECO:0000313" key="1">
    <source>
        <dbReference type="EMBL" id="MFD2732451.1"/>
    </source>
</evidence>
<protein>
    <submittedName>
        <fullName evidence="1">Uncharacterized protein</fullName>
    </submittedName>
</protein>
<keyword evidence="2" id="KW-1185">Reference proteome</keyword>
<reference evidence="2" key="1">
    <citation type="journal article" date="2019" name="Int. J. Syst. Evol. Microbiol.">
        <title>The Global Catalogue of Microorganisms (GCM) 10K type strain sequencing project: providing services to taxonomists for standard genome sequencing and annotation.</title>
        <authorList>
            <consortium name="The Broad Institute Genomics Platform"/>
            <consortium name="The Broad Institute Genome Sequencing Center for Infectious Disease"/>
            <person name="Wu L."/>
            <person name="Ma J."/>
        </authorList>
    </citation>
    <scope>NUCLEOTIDE SEQUENCE [LARGE SCALE GENOMIC DNA]</scope>
    <source>
        <strain evidence="2">KCTC 42456</strain>
    </source>
</reference>
<accession>A0ABW5TTN3</accession>
<evidence type="ECO:0000313" key="2">
    <source>
        <dbReference type="Proteomes" id="UP001597546"/>
    </source>
</evidence>
<comment type="caution">
    <text evidence="1">The sequence shown here is derived from an EMBL/GenBank/DDBJ whole genome shotgun (WGS) entry which is preliminary data.</text>
</comment>